<dbReference type="Proteomes" id="UP001152484">
    <property type="component" value="Unassembled WGS sequence"/>
</dbReference>
<gene>
    <name evidence="3" type="ORF">CEURO_LOCUS18522</name>
</gene>
<accession>A0A9P1EJD5</accession>
<evidence type="ECO:0000313" key="4">
    <source>
        <dbReference type="Proteomes" id="UP001152484"/>
    </source>
</evidence>
<dbReference type="EMBL" id="CAMAPE010000053">
    <property type="protein sequence ID" value="CAH9109672.1"/>
    <property type="molecule type" value="Genomic_DNA"/>
</dbReference>
<evidence type="ECO:0000256" key="1">
    <source>
        <dbReference type="SAM" id="MobiDB-lite"/>
    </source>
</evidence>
<reference evidence="3" key="1">
    <citation type="submission" date="2022-07" db="EMBL/GenBank/DDBJ databases">
        <authorList>
            <person name="Macas J."/>
            <person name="Novak P."/>
            <person name="Neumann P."/>
        </authorList>
    </citation>
    <scope>NUCLEOTIDE SEQUENCE</scope>
</reference>
<proteinExistence type="predicted"/>
<feature type="region of interest" description="Disordered" evidence="1">
    <location>
        <begin position="152"/>
        <end position="208"/>
    </location>
</feature>
<evidence type="ECO:0000259" key="2">
    <source>
        <dbReference type="Pfam" id="PF12776"/>
    </source>
</evidence>
<keyword evidence="4" id="KW-1185">Reference proteome</keyword>
<dbReference type="PANTHER" id="PTHR31704:SF37">
    <property type="entry name" value="HEAT SHOCK PROTEIN"/>
    <property type="match status" value="1"/>
</dbReference>
<dbReference type="PANTHER" id="PTHR31704">
    <property type="entry name" value="MYB/SANT-LIKE DNA-BINDING DOMAIN PROTEIN-RELATED"/>
    <property type="match status" value="1"/>
</dbReference>
<dbReference type="OrthoDB" id="1910266at2759"/>
<dbReference type="InterPro" id="IPR024752">
    <property type="entry name" value="Myb/SANT-like_dom"/>
</dbReference>
<name>A0A9P1EJD5_CUSEU</name>
<dbReference type="Pfam" id="PF12776">
    <property type="entry name" value="Myb_DNA-bind_3"/>
    <property type="match status" value="1"/>
</dbReference>
<comment type="caution">
    <text evidence="3">The sequence shown here is derived from an EMBL/GenBank/DDBJ whole genome shotgun (WGS) entry which is preliminary data.</text>
</comment>
<evidence type="ECO:0000313" key="3">
    <source>
        <dbReference type="EMBL" id="CAH9109672.1"/>
    </source>
</evidence>
<dbReference type="AlphaFoldDB" id="A0A9P1EJD5"/>
<protein>
    <recommendedName>
        <fullName evidence="2">Myb/SANT-like domain-containing protein</fullName>
    </recommendedName>
</protein>
<sequence>MGSSVERAIWSNQDTKIFLEICIEMKAGAKSQKTNWAKIVQNLNLATGKTYTDRKVRNKYDDLRALFKFWNEMELKWTGLAFDPGTGVPLIEQDDRWGGFVEKHKGVPNRFLKKPLAHLSLLRSLYSGSFASSQYSYSPACETGKKLLRKERHNTGDKGSGDSDDSESYQVHYEHEISDEGSKSPPTSCSKGKRKSAGSVSSSKKARSDIQKCLDILKMSIKNVRT</sequence>
<organism evidence="3 4">
    <name type="scientific">Cuscuta europaea</name>
    <name type="common">European dodder</name>
    <dbReference type="NCBI Taxonomy" id="41803"/>
    <lineage>
        <taxon>Eukaryota</taxon>
        <taxon>Viridiplantae</taxon>
        <taxon>Streptophyta</taxon>
        <taxon>Embryophyta</taxon>
        <taxon>Tracheophyta</taxon>
        <taxon>Spermatophyta</taxon>
        <taxon>Magnoliopsida</taxon>
        <taxon>eudicotyledons</taxon>
        <taxon>Gunneridae</taxon>
        <taxon>Pentapetalae</taxon>
        <taxon>asterids</taxon>
        <taxon>lamiids</taxon>
        <taxon>Solanales</taxon>
        <taxon>Convolvulaceae</taxon>
        <taxon>Cuscuteae</taxon>
        <taxon>Cuscuta</taxon>
        <taxon>Cuscuta subgen. Cuscuta</taxon>
    </lineage>
</organism>
<feature type="compositionally biased region" description="Basic and acidic residues" evidence="1">
    <location>
        <begin position="172"/>
        <end position="182"/>
    </location>
</feature>
<feature type="domain" description="Myb/SANT-like" evidence="2">
    <location>
        <begin position="10"/>
        <end position="86"/>
    </location>
</feature>